<dbReference type="Pfam" id="PF01155">
    <property type="entry name" value="HypA"/>
    <property type="match status" value="1"/>
</dbReference>
<reference evidence="6 7" key="1">
    <citation type="submission" date="2014-03" db="EMBL/GenBank/DDBJ databases">
        <title>Bradyrhizobium valentinum sp. nov., isolated from effective nodules of Lupinus mariae-josephae, a lupine endemic of basic-lime soils in Eastern Spain.</title>
        <authorList>
            <person name="Duran D."/>
            <person name="Rey L."/>
            <person name="Navarro A."/>
            <person name="Busquets A."/>
            <person name="Imperial J."/>
            <person name="Ruiz-Argueso T."/>
        </authorList>
    </citation>
    <scope>NUCLEOTIDE SEQUENCE [LARGE SCALE GENOMIC DNA]</scope>
    <source>
        <strain evidence="6 7">CCBAU 23086</strain>
    </source>
</reference>
<protein>
    <recommendedName>
        <fullName evidence="5">Hydrogenase maturation factor HypA</fullName>
    </recommendedName>
</protein>
<dbReference type="GO" id="GO:0051604">
    <property type="term" value="P:protein maturation"/>
    <property type="evidence" value="ECO:0007669"/>
    <property type="project" value="InterPro"/>
</dbReference>
<feature type="binding site" evidence="5">
    <location>
        <position position="2"/>
    </location>
    <ligand>
        <name>Ni(2+)</name>
        <dbReference type="ChEBI" id="CHEBI:49786"/>
    </ligand>
</feature>
<dbReference type="GO" id="GO:0016530">
    <property type="term" value="F:metallochaperone activity"/>
    <property type="evidence" value="ECO:0007669"/>
    <property type="project" value="UniProtKB-ARBA"/>
</dbReference>
<comment type="similarity">
    <text evidence="1 5">Belongs to the HypA/HybF family.</text>
</comment>
<accession>A0A0R3NDZ3</accession>
<feature type="binding site" evidence="5">
    <location>
        <position position="92"/>
    </location>
    <ligand>
        <name>Zn(2+)</name>
        <dbReference type="ChEBI" id="CHEBI:29105"/>
    </ligand>
</feature>
<comment type="caution">
    <text evidence="6">The sequence shown here is derived from an EMBL/GenBank/DDBJ whole genome shotgun (WGS) entry which is preliminary data.</text>
</comment>
<gene>
    <name evidence="5" type="primary">hypA</name>
    <name evidence="6" type="ORF">CQ14_37140</name>
</gene>
<evidence type="ECO:0000256" key="5">
    <source>
        <dbReference type="HAMAP-Rule" id="MF_00213"/>
    </source>
</evidence>
<feature type="binding site" evidence="5">
    <location>
        <position position="89"/>
    </location>
    <ligand>
        <name>Zn(2+)</name>
        <dbReference type="ChEBI" id="CHEBI:29105"/>
    </ligand>
</feature>
<dbReference type="Proteomes" id="UP000051660">
    <property type="component" value="Unassembled WGS sequence"/>
</dbReference>
<name>A0A0R3NDZ3_9BRAD</name>
<dbReference type="GO" id="GO:0008270">
    <property type="term" value="F:zinc ion binding"/>
    <property type="evidence" value="ECO:0007669"/>
    <property type="project" value="UniProtKB-UniRule"/>
</dbReference>
<dbReference type="RefSeq" id="WP_057856104.1">
    <property type="nucleotide sequence ID" value="NZ_LLYB01000032.1"/>
</dbReference>
<dbReference type="PIRSF" id="PIRSF004761">
    <property type="entry name" value="Hydrgn_mat_HypA"/>
    <property type="match status" value="1"/>
</dbReference>
<feature type="binding site" evidence="5">
    <location>
        <position position="73"/>
    </location>
    <ligand>
        <name>Zn(2+)</name>
        <dbReference type="ChEBI" id="CHEBI:29105"/>
    </ligand>
</feature>
<dbReference type="OrthoDB" id="288014at2"/>
<dbReference type="FunFam" id="3.30.2320.80:FF:000001">
    <property type="entry name" value="Hydrogenase maturation factor HypA"/>
    <property type="match status" value="1"/>
</dbReference>
<keyword evidence="4 5" id="KW-0862">Zinc</keyword>
<dbReference type="GO" id="GO:0016151">
    <property type="term" value="F:nickel cation binding"/>
    <property type="evidence" value="ECO:0007669"/>
    <property type="project" value="UniProtKB-UniRule"/>
</dbReference>
<comment type="function">
    <text evidence="5">Involved in the maturation of [NiFe] hydrogenases. Required for nickel insertion into the metal center of the hydrogenase.</text>
</comment>
<evidence type="ECO:0000313" key="6">
    <source>
        <dbReference type="EMBL" id="KRR28099.1"/>
    </source>
</evidence>
<evidence type="ECO:0000256" key="2">
    <source>
        <dbReference type="ARBA" id="ARBA00022596"/>
    </source>
</evidence>
<evidence type="ECO:0000256" key="4">
    <source>
        <dbReference type="ARBA" id="ARBA00022833"/>
    </source>
</evidence>
<dbReference type="NCBIfam" id="TIGR00100">
    <property type="entry name" value="hypA"/>
    <property type="match status" value="1"/>
</dbReference>
<dbReference type="PANTHER" id="PTHR34535">
    <property type="entry name" value="HYDROGENASE MATURATION FACTOR HYPA"/>
    <property type="match status" value="1"/>
</dbReference>
<organism evidence="6 7">
    <name type="scientific">Bradyrhizobium lablabi</name>
    <dbReference type="NCBI Taxonomy" id="722472"/>
    <lineage>
        <taxon>Bacteria</taxon>
        <taxon>Pseudomonadati</taxon>
        <taxon>Pseudomonadota</taxon>
        <taxon>Alphaproteobacteria</taxon>
        <taxon>Hyphomicrobiales</taxon>
        <taxon>Nitrobacteraceae</taxon>
        <taxon>Bradyrhizobium</taxon>
    </lineage>
</organism>
<feature type="binding site" evidence="5">
    <location>
        <position position="76"/>
    </location>
    <ligand>
        <name>Zn(2+)</name>
        <dbReference type="ChEBI" id="CHEBI:29105"/>
    </ligand>
</feature>
<evidence type="ECO:0000256" key="3">
    <source>
        <dbReference type="ARBA" id="ARBA00022723"/>
    </source>
</evidence>
<dbReference type="EMBL" id="LLYB01000032">
    <property type="protein sequence ID" value="KRR28099.1"/>
    <property type="molecule type" value="Genomic_DNA"/>
</dbReference>
<dbReference type="InterPro" id="IPR000688">
    <property type="entry name" value="HypA/HybF"/>
</dbReference>
<dbReference type="AlphaFoldDB" id="A0A0R3NDZ3"/>
<keyword evidence="2 5" id="KW-0533">Nickel</keyword>
<evidence type="ECO:0000313" key="7">
    <source>
        <dbReference type="Proteomes" id="UP000051660"/>
    </source>
</evidence>
<evidence type="ECO:0000256" key="1">
    <source>
        <dbReference type="ARBA" id="ARBA00010748"/>
    </source>
</evidence>
<dbReference type="PANTHER" id="PTHR34535:SF3">
    <property type="entry name" value="HYDROGENASE MATURATION FACTOR HYPA"/>
    <property type="match status" value="1"/>
</dbReference>
<dbReference type="Gene3D" id="3.30.2320.80">
    <property type="match status" value="1"/>
</dbReference>
<dbReference type="HAMAP" id="MF_00213">
    <property type="entry name" value="HypA_HybF"/>
    <property type="match status" value="1"/>
</dbReference>
<dbReference type="PROSITE" id="PS01249">
    <property type="entry name" value="HYPA"/>
    <property type="match status" value="1"/>
</dbReference>
<sequence>MHEMALCEGIVEIVEEEARRRSFSRVKTVCLEIGALSHVAPEAMKFCFAAVAARTIANGAVIEVVELPGVAWCMACSRSVEIAQRYEPCPCCGSFQLQVTAGEEMRVKELEVD</sequence>
<dbReference type="InterPro" id="IPR020538">
    <property type="entry name" value="Hydgase_Ni_incorp_HypA/HybF_CS"/>
</dbReference>
<keyword evidence="3 5" id="KW-0479">Metal-binding</keyword>
<proteinExistence type="inferred from homology"/>